<dbReference type="EMBL" id="CADIKW010000001">
    <property type="protein sequence ID" value="CAB3830586.1"/>
    <property type="molecule type" value="Genomic_DNA"/>
</dbReference>
<dbReference type="AlphaFoldDB" id="A0A6S7C386"/>
<proteinExistence type="predicted"/>
<name>A0A6S7C386_9BURK</name>
<keyword evidence="1" id="KW-1133">Transmembrane helix</keyword>
<evidence type="ECO:0000313" key="2">
    <source>
        <dbReference type="EMBL" id="CAB3830586.1"/>
    </source>
</evidence>
<protein>
    <submittedName>
        <fullName evidence="2">Uncharacterized protein</fullName>
    </submittedName>
</protein>
<feature type="transmembrane region" description="Helical" evidence="1">
    <location>
        <begin position="41"/>
        <end position="61"/>
    </location>
</feature>
<sequence>MASNGLGLSCRECWWRVLVIFAAIGFFVVACVSKWPWMESPWSAASAVATAAAALVALWLGRINIASEETKEKNNASVMKICIEEDLKEMLVLLGRIAVIVRMAETAKIPEKDHAALLGAFKDAADRIEMPSASKMIDKASFLEVEQREAYLKIHTGLPHLKRRCDKLPDLNRFGLDAAKYFDSGLQIKDDIKKISHFSKVFLSDQKKYYWRSLKFWSDAYDSGGRSFHDHPLDR</sequence>
<keyword evidence="3" id="KW-1185">Reference proteome</keyword>
<keyword evidence="1" id="KW-0472">Membrane</keyword>
<dbReference type="GeneID" id="94354487"/>
<dbReference type="Proteomes" id="UP000494272">
    <property type="component" value="Unassembled WGS sequence"/>
</dbReference>
<feature type="transmembrane region" description="Helical" evidence="1">
    <location>
        <begin position="13"/>
        <end position="35"/>
    </location>
</feature>
<organism evidence="2 3">
    <name type="scientific">Achromobacter dolens</name>
    <dbReference type="NCBI Taxonomy" id="1287738"/>
    <lineage>
        <taxon>Bacteria</taxon>
        <taxon>Pseudomonadati</taxon>
        <taxon>Pseudomonadota</taxon>
        <taxon>Betaproteobacteria</taxon>
        <taxon>Burkholderiales</taxon>
        <taxon>Alcaligenaceae</taxon>
        <taxon>Achromobacter</taxon>
    </lineage>
</organism>
<accession>A0A6S7C386</accession>
<dbReference type="RefSeq" id="WP_155755627.1">
    <property type="nucleotide sequence ID" value="NZ_CADIKW010000001.1"/>
</dbReference>
<evidence type="ECO:0000313" key="3">
    <source>
        <dbReference type="Proteomes" id="UP000494272"/>
    </source>
</evidence>
<reference evidence="2 3" key="1">
    <citation type="submission" date="2020-04" db="EMBL/GenBank/DDBJ databases">
        <authorList>
            <person name="De Canck E."/>
        </authorList>
    </citation>
    <scope>NUCLEOTIDE SEQUENCE [LARGE SCALE GENOMIC DNA]</scope>
    <source>
        <strain evidence="2 3">LMG 26841</strain>
    </source>
</reference>
<evidence type="ECO:0000256" key="1">
    <source>
        <dbReference type="SAM" id="Phobius"/>
    </source>
</evidence>
<gene>
    <name evidence="2" type="ORF">LMG26841_00942</name>
</gene>
<keyword evidence="1" id="KW-0812">Transmembrane</keyword>